<dbReference type="EMBL" id="GL945527">
    <property type="protein sequence ID" value="EGN91877.1"/>
    <property type="molecule type" value="Genomic_DNA"/>
</dbReference>
<proteinExistence type="predicted"/>
<dbReference type="HOGENOM" id="CLU_2623511_0_0_1"/>
<organism evidence="2">
    <name type="scientific">Serpula lacrymans var. lacrymans (strain S7.3)</name>
    <name type="common">Dry rot fungus</name>
    <dbReference type="NCBI Taxonomy" id="936435"/>
    <lineage>
        <taxon>Eukaryota</taxon>
        <taxon>Fungi</taxon>
        <taxon>Dikarya</taxon>
        <taxon>Basidiomycota</taxon>
        <taxon>Agaricomycotina</taxon>
        <taxon>Agaricomycetes</taxon>
        <taxon>Agaricomycetidae</taxon>
        <taxon>Boletales</taxon>
        <taxon>Coniophorineae</taxon>
        <taxon>Serpulaceae</taxon>
        <taxon>Serpula</taxon>
    </lineage>
</organism>
<gene>
    <name evidence="1" type="ORF">SERLA73DRAFT_164322</name>
</gene>
<dbReference type="Proteomes" id="UP000008063">
    <property type="component" value="Unassembled WGS sequence"/>
</dbReference>
<evidence type="ECO:0000313" key="1">
    <source>
        <dbReference type="EMBL" id="EGN91877.1"/>
    </source>
</evidence>
<reference evidence="2" key="1">
    <citation type="journal article" date="2011" name="Science">
        <title>The plant cell wall-decomposing machinery underlies the functional diversity of forest fungi.</title>
        <authorList>
            <person name="Eastwood D.C."/>
            <person name="Floudas D."/>
            <person name="Binder M."/>
            <person name="Majcherczyk A."/>
            <person name="Schneider P."/>
            <person name="Aerts A."/>
            <person name="Asiegbu F.O."/>
            <person name="Baker S.E."/>
            <person name="Barry K."/>
            <person name="Bendiksby M."/>
            <person name="Blumentritt M."/>
            <person name="Coutinho P.M."/>
            <person name="Cullen D."/>
            <person name="de Vries R.P."/>
            <person name="Gathman A."/>
            <person name="Goodell B."/>
            <person name="Henrissat B."/>
            <person name="Ihrmark K."/>
            <person name="Kauserud H."/>
            <person name="Kohler A."/>
            <person name="LaButti K."/>
            <person name="Lapidus A."/>
            <person name="Lavin J.L."/>
            <person name="Lee Y.-H."/>
            <person name="Lindquist E."/>
            <person name="Lilly W."/>
            <person name="Lucas S."/>
            <person name="Morin E."/>
            <person name="Murat C."/>
            <person name="Oguiza J.A."/>
            <person name="Park J."/>
            <person name="Pisabarro A.G."/>
            <person name="Riley R."/>
            <person name="Rosling A."/>
            <person name="Salamov A."/>
            <person name="Schmidt O."/>
            <person name="Schmutz J."/>
            <person name="Skrede I."/>
            <person name="Stenlid J."/>
            <person name="Wiebenga A."/>
            <person name="Xie X."/>
            <person name="Kuees U."/>
            <person name="Hibbett D.S."/>
            <person name="Hoffmeister D."/>
            <person name="Hoegberg N."/>
            <person name="Martin F."/>
            <person name="Grigoriev I.V."/>
            <person name="Watkinson S.C."/>
        </authorList>
    </citation>
    <scope>NUCLEOTIDE SEQUENCE [LARGE SCALE GENOMIC DNA]</scope>
    <source>
        <strain evidence="2">strain S7.3</strain>
    </source>
</reference>
<evidence type="ECO:0000313" key="2">
    <source>
        <dbReference type="Proteomes" id="UP000008063"/>
    </source>
</evidence>
<protein>
    <submittedName>
        <fullName evidence="1">Uncharacterized protein</fullName>
    </submittedName>
</protein>
<dbReference type="AlphaFoldDB" id="F8QIJ5"/>
<dbReference type="InParanoid" id="F8QIJ5"/>
<sequence length="78" mass="9087">MPFYRSNHHSISFKDDVTLSYHVLRIRGHETTDWPWKTSVFLRNHSSKLPLKPNSRSASAILRIQYLLWKNLSVGHGG</sequence>
<accession>F8QIJ5</accession>
<keyword evidence="2" id="KW-1185">Reference proteome</keyword>
<name>F8QIJ5_SERL3</name>